<sequence length="46" mass="5752">MRLLLDTELHIIRFHREIVHWSIHDEIFFYKGFVVNKVRIPDELKF</sequence>
<name>A0ABU0D9L5_9BACI</name>
<gene>
    <name evidence="1" type="ORF">J2S14_003961</name>
</gene>
<accession>A0ABU0D9L5</accession>
<evidence type="ECO:0000313" key="2">
    <source>
        <dbReference type="Proteomes" id="UP001232343"/>
    </source>
</evidence>
<dbReference type="Proteomes" id="UP001232343">
    <property type="component" value="Unassembled WGS sequence"/>
</dbReference>
<organism evidence="1 2">
    <name type="scientific">Lederbergia wuyishanensis</name>
    <dbReference type="NCBI Taxonomy" id="1347903"/>
    <lineage>
        <taxon>Bacteria</taxon>
        <taxon>Bacillati</taxon>
        <taxon>Bacillota</taxon>
        <taxon>Bacilli</taxon>
        <taxon>Bacillales</taxon>
        <taxon>Bacillaceae</taxon>
        <taxon>Lederbergia</taxon>
    </lineage>
</organism>
<proteinExistence type="predicted"/>
<evidence type="ECO:0000313" key="1">
    <source>
        <dbReference type="EMBL" id="MDQ0345114.1"/>
    </source>
</evidence>
<keyword evidence="2" id="KW-1185">Reference proteome</keyword>
<reference evidence="1 2" key="1">
    <citation type="submission" date="2023-07" db="EMBL/GenBank/DDBJ databases">
        <title>Genomic Encyclopedia of Type Strains, Phase IV (KMG-IV): sequencing the most valuable type-strain genomes for metagenomic binning, comparative biology and taxonomic classification.</title>
        <authorList>
            <person name="Goeker M."/>
        </authorList>
    </citation>
    <scope>NUCLEOTIDE SEQUENCE [LARGE SCALE GENOMIC DNA]</scope>
    <source>
        <strain evidence="1 2">DSM 27848</strain>
    </source>
</reference>
<protein>
    <submittedName>
        <fullName evidence="1">Uncharacterized protein</fullName>
    </submittedName>
</protein>
<comment type="caution">
    <text evidence="1">The sequence shown here is derived from an EMBL/GenBank/DDBJ whole genome shotgun (WGS) entry which is preliminary data.</text>
</comment>
<dbReference type="EMBL" id="JAUSUO010000013">
    <property type="protein sequence ID" value="MDQ0345114.1"/>
    <property type="molecule type" value="Genomic_DNA"/>
</dbReference>